<dbReference type="InterPro" id="IPR011761">
    <property type="entry name" value="ATP-grasp"/>
</dbReference>
<keyword evidence="11" id="KW-1185">Reference proteome</keyword>
<feature type="binding site" evidence="7">
    <location>
        <position position="148"/>
    </location>
    <ligand>
        <name>ATP</name>
        <dbReference type="ChEBI" id="CHEBI:30616"/>
    </ligand>
</feature>
<name>A0A1I4MGB8_9FIRM</name>
<dbReference type="FunFam" id="3.30.470.20:FF:000037">
    <property type="entry name" value="Phosphoribosylaminoimidazole carboxylase, chloroplastic"/>
    <property type="match status" value="1"/>
</dbReference>
<evidence type="ECO:0000313" key="11">
    <source>
        <dbReference type="Proteomes" id="UP000199006"/>
    </source>
</evidence>
<feature type="binding site" evidence="7">
    <location>
        <position position="193"/>
    </location>
    <ligand>
        <name>ATP</name>
        <dbReference type="ChEBI" id="CHEBI:30616"/>
    </ligand>
</feature>
<dbReference type="NCBIfam" id="NF004679">
    <property type="entry name" value="PRK06019.1-5"/>
    <property type="match status" value="1"/>
</dbReference>
<evidence type="ECO:0000256" key="5">
    <source>
        <dbReference type="ARBA" id="ARBA00022840"/>
    </source>
</evidence>
<feature type="domain" description="ATP-grasp" evidence="9">
    <location>
        <begin position="112"/>
        <end position="300"/>
    </location>
</feature>
<dbReference type="NCBIfam" id="NF004676">
    <property type="entry name" value="PRK06019.1-2"/>
    <property type="match status" value="1"/>
</dbReference>
<dbReference type="InterPro" id="IPR011054">
    <property type="entry name" value="Rudment_hybrid_motif"/>
</dbReference>
<dbReference type="PROSITE" id="PS50975">
    <property type="entry name" value="ATP_GRASP"/>
    <property type="match status" value="1"/>
</dbReference>
<comment type="subunit">
    <text evidence="7 8">Homodimer.</text>
</comment>
<dbReference type="SUPFAM" id="SSF56059">
    <property type="entry name" value="Glutathione synthetase ATP-binding domain-like"/>
    <property type="match status" value="1"/>
</dbReference>
<dbReference type="InterPro" id="IPR054350">
    <property type="entry name" value="PurT/PurK_preATP-grasp"/>
</dbReference>
<dbReference type="Pfam" id="PF02222">
    <property type="entry name" value="ATP-grasp"/>
    <property type="match status" value="1"/>
</dbReference>
<evidence type="ECO:0000256" key="3">
    <source>
        <dbReference type="ARBA" id="ARBA00022755"/>
    </source>
</evidence>
<dbReference type="Pfam" id="PF17769">
    <property type="entry name" value="PurK_C"/>
    <property type="match status" value="1"/>
</dbReference>
<dbReference type="GO" id="GO:0004638">
    <property type="term" value="F:phosphoribosylaminoimidazole carboxylase activity"/>
    <property type="evidence" value="ECO:0007669"/>
    <property type="project" value="InterPro"/>
</dbReference>
<dbReference type="EMBL" id="FOTI01000053">
    <property type="protein sequence ID" value="SFM02037.1"/>
    <property type="molecule type" value="Genomic_DNA"/>
</dbReference>
<dbReference type="GO" id="GO:0006189">
    <property type="term" value="P:'de novo' IMP biosynthetic process"/>
    <property type="evidence" value="ECO:0007669"/>
    <property type="project" value="UniProtKB-UniRule"/>
</dbReference>
<dbReference type="Pfam" id="PF22660">
    <property type="entry name" value="RS_preATP-grasp-like"/>
    <property type="match status" value="1"/>
</dbReference>
<dbReference type="Gene3D" id="3.40.50.20">
    <property type="match status" value="1"/>
</dbReference>
<dbReference type="InterPro" id="IPR003135">
    <property type="entry name" value="ATP-grasp_carboxylate-amine"/>
</dbReference>
<dbReference type="HAMAP" id="MF_01928">
    <property type="entry name" value="PurK"/>
    <property type="match status" value="1"/>
</dbReference>
<dbReference type="InterPro" id="IPR016185">
    <property type="entry name" value="PreATP-grasp_dom_sf"/>
</dbReference>
<dbReference type="UniPathway" id="UPA00074">
    <property type="reaction ID" value="UER00942"/>
</dbReference>
<dbReference type="InterPro" id="IPR013815">
    <property type="entry name" value="ATP_grasp_subdomain_1"/>
</dbReference>
<feature type="binding site" evidence="7">
    <location>
        <begin position="270"/>
        <end position="271"/>
    </location>
    <ligand>
        <name>ATP</name>
        <dbReference type="ChEBI" id="CHEBI:30616"/>
    </ligand>
</feature>
<comment type="similarity">
    <text evidence="7 8">Belongs to the PurK/PurT family.</text>
</comment>
<proteinExistence type="inferred from homology"/>
<dbReference type="SUPFAM" id="SSF52440">
    <property type="entry name" value="PreATP-grasp domain"/>
    <property type="match status" value="1"/>
</dbReference>
<dbReference type="GO" id="GO:0046872">
    <property type="term" value="F:metal ion binding"/>
    <property type="evidence" value="ECO:0007669"/>
    <property type="project" value="InterPro"/>
</dbReference>
<evidence type="ECO:0000256" key="6">
    <source>
        <dbReference type="ARBA" id="ARBA00023239"/>
    </source>
</evidence>
<dbReference type="NCBIfam" id="TIGR01161">
    <property type="entry name" value="purK"/>
    <property type="match status" value="1"/>
</dbReference>
<feature type="binding site" evidence="7">
    <location>
        <position position="108"/>
    </location>
    <ligand>
        <name>ATP</name>
        <dbReference type="ChEBI" id="CHEBI:30616"/>
    </ligand>
</feature>
<dbReference type="NCBIfam" id="NF004675">
    <property type="entry name" value="PRK06019.1-1"/>
    <property type="match status" value="1"/>
</dbReference>
<evidence type="ECO:0000313" key="10">
    <source>
        <dbReference type="EMBL" id="SFM02037.1"/>
    </source>
</evidence>
<feature type="binding site" evidence="7">
    <location>
        <position position="216"/>
    </location>
    <ligand>
        <name>ATP</name>
        <dbReference type="ChEBI" id="CHEBI:30616"/>
    </ligand>
</feature>
<evidence type="ECO:0000256" key="1">
    <source>
        <dbReference type="ARBA" id="ARBA00022598"/>
    </source>
</evidence>
<comment type="catalytic activity">
    <reaction evidence="7 8">
        <text>5-amino-1-(5-phospho-beta-D-ribosyl)imidazole + hydrogencarbonate + ATP = 5-carboxyamino-1-(5-phospho-D-ribosyl)imidazole + ADP + phosphate + 2 H(+)</text>
        <dbReference type="Rhea" id="RHEA:19317"/>
        <dbReference type="ChEBI" id="CHEBI:15378"/>
        <dbReference type="ChEBI" id="CHEBI:17544"/>
        <dbReference type="ChEBI" id="CHEBI:30616"/>
        <dbReference type="ChEBI" id="CHEBI:43474"/>
        <dbReference type="ChEBI" id="CHEBI:58730"/>
        <dbReference type="ChEBI" id="CHEBI:137981"/>
        <dbReference type="ChEBI" id="CHEBI:456216"/>
        <dbReference type="EC" id="6.3.4.18"/>
    </reaction>
</comment>
<dbReference type="AlphaFoldDB" id="A0A1I4MGB8"/>
<reference evidence="10 11" key="1">
    <citation type="submission" date="2016-10" db="EMBL/GenBank/DDBJ databases">
        <authorList>
            <person name="de Groot N.N."/>
        </authorList>
    </citation>
    <scope>NUCLEOTIDE SEQUENCE [LARGE SCALE GENOMIC DNA]</scope>
    <source>
        <strain evidence="10 11">ATCC 51327</strain>
    </source>
</reference>
<keyword evidence="1 7" id="KW-0436">Ligase</keyword>
<comment type="pathway">
    <text evidence="7 8">Purine metabolism; IMP biosynthesis via de novo pathway; 5-amino-1-(5-phospho-D-ribosyl)imidazole-4-carboxylate from 5-amino-1-(5-phospho-D-ribosyl)imidazole (N5-CAIR route): step 1/2.</text>
</comment>
<keyword evidence="3 7" id="KW-0658">Purine biosynthesis</keyword>
<dbReference type="EC" id="6.3.4.18" evidence="7 8"/>
<evidence type="ECO:0000256" key="7">
    <source>
        <dbReference type="HAMAP-Rule" id="MF_01928"/>
    </source>
</evidence>
<keyword evidence="2 7" id="KW-0547">Nucleotide-binding</keyword>
<evidence type="ECO:0000259" key="9">
    <source>
        <dbReference type="PROSITE" id="PS50975"/>
    </source>
</evidence>
<dbReference type="STRING" id="29563.SAMN02983006_02594"/>
<keyword evidence="5 7" id="KW-0067">ATP-binding</keyword>
<dbReference type="SUPFAM" id="SSF51246">
    <property type="entry name" value="Rudiment single hybrid motif"/>
    <property type="match status" value="1"/>
</dbReference>
<dbReference type="OrthoDB" id="9804625at2"/>
<comment type="caution">
    <text evidence="7">Lacks conserved residue(s) required for the propagation of feature annotation.</text>
</comment>
<keyword evidence="6" id="KW-0456">Lyase</keyword>
<dbReference type="Gene3D" id="3.30.470.20">
    <property type="entry name" value="ATP-grasp fold, B domain"/>
    <property type="match status" value="1"/>
</dbReference>
<evidence type="ECO:0000256" key="2">
    <source>
        <dbReference type="ARBA" id="ARBA00022741"/>
    </source>
</evidence>
<comment type="function">
    <text evidence="8">Catalyzes the ATP-dependent conversion of 5-aminoimidazole ribonucleotide (AIR) and HCO(3)- to N5-carboxyaminoimidazole ribonucleotide (N5-CAIR).</text>
</comment>
<evidence type="ECO:0000256" key="4">
    <source>
        <dbReference type="ARBA" id="ARBA00022793"/>
    </source>
</evidence>
<gene>
    <name evidence="7 8" type="primary">purK</name>
    <name evidence="10" type="ORF">SAMN02983006_02594</name>
</gene>
<dbReference type="PANTHER" id="PTHR11609:SF5">
    <property type="entry name" value="PHOSPHORIBOSYLAMINOIMIDAZOLE CARBOXYLASE"/>
    <property type="match status" value="1"/>
</dbReference>
<feature type="binding site" evidence="7">
    <location>
        <begin position="185"/>
        <end position="188"/>
    </location>
    <ligand>
        <name>ATP</name>
        <dbReference type="ChEBI" id="CHEBI:30616"/>
    </ligand>
</feature>
<dbReference type="FunFam" id="3.30.1490.20:FF:000015">
    <property type="entry name" value="N5-carboxyaminoimidazole ribonucleotide synthase"/>
    <property type="match status" value="1"/>
</dbReference>
<dbReference type="GO" id="GO:0034028">
    <property type="term" value="F:5-(carboxyamino)imidazole ribonucleotide synthase activity"/>
    <property type="evidence" value="ECO:0007669"/>
    <property type="project" value="UniProtKB-UniRule"/>
</dbReference>
<dbReference type="Gene3D" id="3.30.1490.20">
    <property type="entry name" value="ATP-grasp fold, A domain"/>
    <property type="match status" value="1"/>
</dbReference>
<evidence type="ECO:0000256" key="8">
    <source>
        <dbReference type="RuleBase" id="RU361200"/>
    </source>
</evidence>
<comment type="function">
    <text evidence="7">Catalyzes the ATP-dependent conversion of 5-aminoimidazole ribonucleotide (AIR) and HCO(3)(-) to N5-carboxyaminoimidazole ribonucleotide (N5-CAIR).</text>
</comment>
<dbReference type="GO" id="GO:0005524">
    <property type="term" value="F:ATP binding"/>
    <property type="evidence" value="ECO:0007669"/>
    <property type="project" value="UniProtKB-UniRule"/>
</dbReference>
<dbReference type="Proteomes" id="UP000199006">
    <property type="component" value="Unassembled WGS sequence"/>
</dbReference>
<dbReference type="InterPro" id="IPR005875">
    <property type="entry name" value="PurK"/>
</dbReference>
<protein>
    <recommendedName>
        <fullName evidence="7 8">N5-carboxyaminoimidazole ribonucleotide synthase</fullName>
        <shortName evidence="7 8">N5-CAIR synthase</shortName>
        <ecNumber evidence="7 8">6.3.4.18</ecNumber>
    </recommendedName>
    <alternativeName>
        <fullName evidence="7 8">5-(carboxyamino)imidazole ribonucleotide synthetase</fullName>
    </alternativeName>
</protein>
<sequence length="390" mass="42441">MPVKDKSKQKIGIIGGGQLGKMMILAAKAMGFYVTILDPTPDCPAASIADQHLKADFSDQAAIKKLAAKSDLITYEFEHIEVEVLKELEAAGYKIYPTARSLEIIQNKYHQKTVLKQAQIPVPDFIKIASLADLKTAAIKFGYPLMLKSCRGGYDGKGNYLIKAASELETAFAELGAGGKQLLAEKYIPFQKEISVIAARGQGGEMVVYPIAENEHQNNILLTTRVPAALPDQLKYSAEQLAREVLEIFAGVGIFCIEMFVTDSAQLLINEIAPRPHNSGHYSIEGCYTSQFEQHIRAIAGLPLGNPELIRPTVMCNILGSGQQGAAEVIGLQEALKLANVKVHIYQKKISRPGRKMGHLTATASNLSEAAHQASQAEKVIMIRGKEDSQ</sequence>
<accession>A0A1I4MGB8</accession>
<dbReference type="RefSeq" id="WP_089862592.1">
    <property type="nucleotide sequence ID" value="NZ_FOTI01000053.1"/>
</dbReference>
<organism evidence="10 11">
    <name type="scientific">Halanaerobium salsuginis</name>
    <dbReference type="NCBI Taxonomy" id="29563"/>
    <lineage>
        <taxon>Bacteria</taxon>
        <taxon>Bacillati</taxon>
        <taxon>Bacillota</taxon>
        <taxon>Clostridia</taxon>
        <taxon>Halanaerobiales</taxon>
        <taxon>Halanaerobiaceae</taxon>
        <taxon>Halanaerobium</taxon>
    </lineage>
</organism>
<dbReference type="PANTHER" id="PTHR11609">
    <property type="entry name" value="PURINE BIOSYNTHESIS PROTEIN 6/7, PUR6/7"/>
    <property type="match status" value="1"/>
</dbReference>
<keyword evidence="4" id="KW-0210">Decarboxylase</keyword>
<dbReference type="InterPro" id="IPR040686">
    <property type="entry name" value="PurK_C"/>
</dbReference>